<keyword evidence="7 11" id="KW-0460">Magnesium</keyword>
<evidence type="ECO:0000256" key="7">
    <source>
        <dbReference type="ARBA" id="ARBA00022842"/>
    </source>
</evidence>
<comment type="caution">
    <text evidence="11">Lacks conserved residue(s) required for the propagation of feature annotation.</text>
</comment>
<accession>A0A6J4VE33</accession>
<comment type="catalytic activity">
    <reaction evidence="10 11">
        <text>UTP + L-glutamine + ATP + H2O = CTP + L-glutamate + ADP + phosphate + 2 H(+)</text>
        <dbReference type="Rhea" id="RHEA:26426"/>
        <dbReference type="ChEBI" id="CHEBI:15377"/>
        <dbReference type="ChEBI" id="CHEBI:15378"/>
        <dbReference type="ChEBI" id="CHEBI:29985"/>
        <dbReference type="ChEBI" id="CHEBI:30616"/>
        <dbReference type="ChEBI" id="CHEBI:37563"/>
        <dbReference type="ChEBI" id="CHEBI:43474"/>
        <dbReference type="ChEBI" id="CHEBI:46398"/>
        <dbReference type="ChEBI" id="CHEBI:58359"/>
        <dbReference type="ChEBI" id="CHEBI:456216"/>
        <dbReference type="EC" id="6.3.4.2"/>
    </reaction>
</comment>
<dbReference type="GO" id="GO:0046872">
    <property type="term" value="F:metal ion binding"/>
    <property type="evidence" value="ECO:0007669"/>
    <property type="project" value="UniProtKB-KW"/>
</dbReference>
<dbReference type="SUPFAM" id="SSF52540">
    <property type="entry name" value="P-loop containing nucleoside triphosphate hydrolases"/>
    <property type="match status" value="1"/>
</dbReference>
<dbReference type="GO" id="GO:0005829">
    <property type="term" value="C:cytosol"/>
    <property type="evidence" value="ECO:0007669"/>
    <property type="project" value="TreeGrafter"/>
</dbReference>
<evidence type="ECO:0000259" key="13">
    <source>
        <dbReference type="Pfam" id="PF06418"/>
    </source>
</evidence>
<dbReference type="FunFam" id="3.40.50.300:FF:000009">
    <property type="entry name" value="CTP synthase"/>
    <property type="match status" value="1"/>
</dbReference>
<dbReference type="GO" id="GO:0044210">
    <property type="term" value="P:'de novo' CTP biosynthetic process"/>
    <property type="evidence" value="ECO:0007669"/>
    <property type="project" value="UniProtKB-UniRule"/>
</dbReference>
<evidence type="ECO:0000256" key="6">
    <source>
        <dbReference type="ARBA" id="ARBA00022840"/>
    </source>
</evidence>
<feature type="binding site" evidence="11">
    <location>
        <position position="54"/>
    </location>
    <ligand>
        <name>L-glutamine</name>
        <dbReference type="ChEBI" id="CHEBI:58359"/>
    </ligand>
</feature>
<reference evidence="14" key="1">
    <citation type="submission" date="2020-02" db="EMBL/GenBank/DDBJ databases">
        <authorList>
            <person name="Meier V. D."/>
        </authorList>
    </citation>
    <scope>NUCLEOTIDE SEQUENCE</scope>
    <source>
        <strain evidence="14">AVDCRST_MAG59</strain>
    </source>
</reference>
<evidence type="ECO:0000256" key="2">
    <source>
        <dbReference type="ARBA" id="ARBA00007533"/>
    </source>
</evidence>
<dbReference type="HAMAP" id="MF_01227">
    <property type="entry name" value="PyrG"/>
    <property type="match status" value="1"/>
</dbReference>
<feature type="binding site" evidence="11">
    <location>
        <begin position="187"/>
        <end position="192"/>
    </location>
    <ligand>
        <name>UTP</name>
        <dbReference type="ChEBI" id="CHEBI:46398"/>
    </ligand>
</feature>
<organism evidence="14">
    <name type="scientific">uncultured Thermomicrobiales bacterium</name>
    <dbReference type="NCBI Taxonomy" id="1645740"/>
    <lineage>
        <taxon>Bacteria</taxon>
        <taxon>Pseudomonadati</taxon>
        <taxon>Thermomicrobiota</taxon>
        <taxon>Thermomicrobia</taxon>
        <taxon>Thermomicrobiales</taxon>
        <taxon>environmental samples</taxon>
    </lineage>
</organism>
<protein>
    <recommendedName>
        <fullName evidence="11">CTP synthase</fullName>
        <ecNumber evidence="11">6.3.4.2</ecNumber>
    </recommendedName>
    <alternativeName>
        <fullName evidence="11">Cytidine 5'-triphosphate synthase</fullName>
    </alternativeName>
    <alternativeName>
        <fullName evidence="11">Cytidine triphosphate synthetase</fullName>
        <shortName evidence="11">CTP synthetase</shortName>
        <shortName evidence="11">CTPS</shortName>
    </alternativeName>
    <alternativeName>
        <fullName evidence="11">UTP--ammonia ligase</fullName>
    </alternativeName>
</protein>
<feature type="binding site" evidence="11">
    <location>
        <position position="13"/>
    </location>
    <ligand>
        <name>CTP</name>
        <dbReference type="ChEBI" id="CHEBI:37563"/>
        <note>allosteric inhibitor</note>
    </ligand>
</feature>
<evidence type="ECO:0000256" key="10">
    <source>
        <dbReference type="ARBA" id="ARBA00047781"/>
    </source>
</evidence>
<comment type="activity regulation">
    <text evidence="11">Allosterically activated by GTP, when glutamine is the substrate; GTP has no effect on the reaction when ammonia is the substrate. The allosteric effector GTP functions by stabilizing the protein conformation that binds the tetrahedral intermediate(s) formed during glutamine hydrolysis. Inhibited by the product CTP, via allosteric rather than competitive inhibition.</text>
</comment>
<comment type="pathway">
    <text evidence="1 11">Pyrimidine metabolism; CTP biosynthesis via de novo pathway; CTP from UDP: step 2/2.</text>
</comment>
<comment type="subunit">
    <text evidence="11">Homotetramer.</text>
</comment>
<dbReference type="GO" id="GO:0019856">
    <property type="term" value="P:pyrimidine nucleobase biosynthetic process"/>
    <property type="evidence" value="ECO:0007669"/>
    <property type="project" value="TreeGrafter"/>
</dbReference>
<feature type="binding site" evidence="11">
    <location>
        <position position="13"/>
    </location>
    <ligand>
        <name>UTP</name>
        <dbReference type="ChEBI" id="CHEBI:46398"/>
    </ligand>
</feature>
<dbReference type="PANTHER" id="PTHR11550:SF0">
    <property type="entry name" value="CTP SYNTHASE-RELATED"/>
    <property type="match status" value="1"/>
</dbReference>
<sequence>MPKYIFVTGGVVSSVGKGITTASLGRVIKSRGASVSIMKLDPYLNVDPGTMSPYQHGEVFVTDDGAETDLDLGHYERFTDENLSRASNVTTGQVYSTVIAKERRGDYLGGTIQVIPHITNEIKERVRLASRQHESDVVIVEVGGTIGDIEGQAFVEAIRQLRREVGRQNTLYIHVTLVPEVGGGELKTKPTQQSVRELRSVGIQPDVIVARADRPIPDDVREKIALFCDVDLEAVISMPTADSIYEVPLILEESGLGAYIARDLDIPGEPDLAEWRELVDHIRRPRRRVKLAVVGKYVELQDAYMSVMEALTHAGLWHDVEPEIVWVNSETATEDEIERALRRVSGVVVPGGFGPRGTEGKIVAARFAREHAIPYLGLCYGLHMAAIEVARNVCGLEGANSTEIDPQTPYPVIDLMPDQKGVEMGGTMRLGLWPCRLEPGTKAAMAYGEGFVSERHRHRFEVNNAYREALADAGLVVSGASPDGRLAEIMELRDHPFFVGVQFHPEFRSRPTRPHPLFRDFVGAAKVALPEGAQRALPLVNGNGVAHEADAVTVDRVLVGAPE</sequence>
<evidence type="ECO:0000256" key="8">
    <source>
        <dbReference type="ARBA" id="ARBA00022962"/>
    </source>
</evidence>
<dbReference type="EMBL" id="CADCWF010000305">
    <property type="protein sequence ID" value="CAA9576480.1"/>
    <property type="molecule type" value="Genomic_DNA"/>
</dbReference>
<feature type="binding site" evidence="11">
    <location>
        <begin position="380"/>
        <end position="383"/>
    </location>
    <ligand>
        <name>L-glutamine</name>
        <dbReference type="ChEBI" id="CHEBI:58359"/>
    </ligand>
</feature>
<dbReference type="InterPro" id="IPR017456">
    <property type="entry name" value="CTP_synthase_N"/>
</dbReference>
<dbReference type="Gene3D" id="3.40.50.880">
    <property type="match status" value="1"/>
</dbReference>
<dbReference type="CDD" id="cd03113">
    <property type="entry name" value="CTPS_N"/>
    <property type="match status" value="1"/>
</dbReference>
<keyword evidence="4 11" id="KW-0479">Metal-binding</keyword>
<dbReference type="InterPro" id="IPR017926">
    <property type="entry name" value="GATASE"/>
</dbReference>
<feature type="binding site" evidence="11">
    <location>
        <position position="403"/>
    </location>
    <ligand>
        <name>L-glutamine</name>
        <dbReference type="ChEBI" id="CHEBI:58359"/>
    </ligand>
</feature>
<evidence type="ECO:0000256" key="3">
    <source>
        <dbReference type="ARBA" id="ARBA00022598"/>
    </source>
</evidence>
<dbReference type="PROSITE" id="PS51273">
    <property type="entry name" value="GATASE_TYPE_1"/>
    <property type="match status" value="1"/>
</dbReference>
<dbReference type="UniPathway" id="UPA00159">
    <property type="reaction ID" value="UER00277"/>
</dbReference>
<dbReference type="InterPro" id="IPR004468">
    <property type="entry name" value="CTP_synthase"/>
</dbReference>
<keyword evidence="9 11" id="KW-0665">Pyrimidine biosynthesis</keyword>
<comment type="catalytic activity">
    <reaction evidence="11">
        <text>UTP + NH4(+) + ATP = CTP + ADP + phosphate + 2 H(+)</text>
        <dbReference type="Rhea" id="RHEA:16597"/>
        <dbReference type="ChEBI" id="CHEBI:15378"/>
        <dbReference type="ChEBI" id="CHEBI:28938"/>
        <dbReference type="ChEBI" id="CHEBI:30616"/>
        <dbReference type="ChEBI" id="CHEBI:37563"/>
        <dbReference type="ChEBI" id="CHEBI:43474"/>
        <dbReference type="ChEBI" id="CHEBI:46398"/>
        <dbReference type="ChEBI" id="CHEBI:456216"/>
    </reaction>
</comment>
<dbReference type="InterPro" id="IPR027417">
    <property type="entry name" value="P-loop_NTPase"/>
</dbReference>
<dbReference type="GO" id="GO:0003883">
    <property type="term" value="F:CTP synthase activity"/>
    <property type="evidence" value="ECO:0007669"/>
    <property type="project" value="UniProtKB-UniRule"/>
</dbReference>
<gene>
    <name evidence="11" type="primary">pyrG</name>
    <name evidence="14" type="ORF">AVDCRST_MAG59-4115</name>
</gene>
<dbReference type="EC" id="6.3.4.2" evidence="11"/>
<dbReference type="GO" id="GO:0097268">
    <property type="term" value="C:cytoophidium"/>
    <property type="evidence" value="ECO:0007669"/>
    <property type="project" value="UniProtKB-ARBA"/>
</dbReference>
<feature type="binding site" evidence="11">
    <location>
        <position position="223"/>
    </location>
    <ligand>
        <name>UTP</name>
        <dbReference type="ChEBI" id="CHEBI:46398"/>
    </ligand>
</feature>
<feature type="domain" description="Glutamine amidotransferase" evidence="12">
    <location>
        <begin position="300"/>
        <end position="522"/>
    </location>
</feature>
<evidence type="ECO:0000313" key="14">
    <source>
        <dbReference type="EMBL" id="CAA9576480.1"/>
    </source>
</evidence>
<feature type="binding site" evidence="11">
    <location>
        <begin position="187"/>
        <end position="192"/>
    </location>
    <ligand>
        <name>CTP</name>
        <dbReference type="ChEBI" id="CHEBI:37563"/>
        <note>allosteric inhibitor</note>
    </ligand>
</feature>
<evidence type="ECO:0000256" key="4">
    <source>
        <dbReference type="ARBA" id="ARBA00022723"/>
    </source>
</evidence>
<comment type="function">
    <text evidence="11">Catalyzes the ATP-dependent amination of UTP to CTP with either L-glutamine or ammonia as the source of nitrogen. Regulates intracellular CTP levels through interactions with the four ribonucleotide triphosphates.</text>
</comment>
<feature type="active site" description="Nucleophile; for glutamine hydrolysis" evidence="11">
    <location>
        <position position="379"/>
    </location>
</feature>
<feature type="active site" evidence="11">
    <location>
        <position position="504"/>
    </location>
</feature>
<dbReference type="GO" id="GO:0005524">
    <property type="term" value="F:ATP binding"/>
    <property type="evidence" value="ECO:0007669"/>
    <property type="project" value="UniProtKB-KW"/>
</dbReference>
<keyword evidence="3 11" id="KW-0436">Ligase</keyword>
<feature type="binding site" evidence="11">
    <location>
        <position position="459"/>
    </location>
    <ligand>
        <name>L-glutamine</name>
        <dbReference type="ChEBI" id="CHEBI:58359"/>
    </ligand>
</feature>
<keyword evidence="8 11" id="KW-0315">Glutamine amidotransferase</keyword>
<dbReference type="AlphaFoldDB" id="A0A6J4VE33"/>
<name>A0A6J4VE33_9BACT</name>
<dbReference type="FunFam" id="3.40.50.880:FF:000002">
    <property type="entry name" value="CTP synthase"/>
    <property type="match status" value="1"/>
</dbReference>
<dbReference type="SUPFAM" id="SSF52317">
    <property type="entry name" value="Class I glutamine amidotransferase-like"/>
    <property type="match status" value="1"/>
</dbReference>
<comment type="catalytic activity">
    <reaction evidence="11">
        <text>L-glutamine + H2O = L-glutamate + NH4(+)</text>
        <dbReference type="Rhea" id="RHEA:15889"/>
        <dbReference type="ChEBI" id="CHEBI:15377"/>
        <dbReference type="ChEBI" id="CHEBI:28938"/>
        <dbReference type="ChEBI" id="CHEBI:29985"/>
        <dbReference type="ChEBI" id="CHEBI:58359"/>
    </reaction>
</comment>
<dbReference type="PANTHER" id="PTHR11550">
    <property type="entry name" value="CTP SYNTHASE"/>
    <property type="match status" value="1"/>
</dbReference>
<feature type="binding site" evidence="11">
    <location>
        <position position="352"/>
    </location>
    <ligand>
        <name>L-glutamine</name>
        <dbReference type="ChEBI" id="CHEBI:58359"/>
    </ligand>
</feature>
<keyword evidence="5 11" id="KW-0547">Nucleotide-binding</keyword>
<keyword evidence="6 11" id="KW-0067">ATP-binding</keyword>
<feature type="domain" description="CTP synthase N-terminal" evidence="13">
    <location>
        <begin position="3"/>
        <end position="265"/>
    </location>
</feature>
<dbReference type="Pfam" id="PF00117">
    <property type="entry name" value="GATase"/>
    <property type="match status" value="1"/>
</dbReference>
<dbReference type="NCBIfam" id="NF003792">
    <property type="entry name" value="PRK05380.1"/>
    <property type="match status" value="1"/>
</dbReference>
<dbReference type="Gene3D" id="3.40.50.300">
    <property type="entry name" value="P-loop containing nucleotide triphosphate hydrolases"/>
    <property type="match status" value="1"/>
</dbReference>
<feature type="active site" evidence="11">
    <location>
        <position position="506"/>
    </location>
</feature>
<evidence type="ECO:0000256" key="5">
    <source>
        <dbReference type="ARBA" id="ARBA00022741"/>
    </source>
</evidence>
<dbReference type="Pfam" id="PF06418">
    <property type="entry name" value="CTP_synth_N"/>
    <property type="match status" value="1"/>
</dbReference>
<dbReference type="GO" id="GO:0042802">
    <property type="term" value="F:identical protein binding"/>
    <property type="evidence" value="ECO:0007669"/>
    <property type="project" value="TreeGrafter"/>
</dbReference>
<feature type="binding site" evidence="11">
    <location>
        <position position="71"/>
    </location>
    <ligand>
        <name>Mg(2+)</name>
        <dbReference type="ChEBI" id="CHEBI:18420"/>
    </ligand>
</feature>
<proteinExistence type="inferred from homology"/>
<comment type="miscellaneous">
    <text evidence="11">CTPSs have evolved a hybrid strategy for distinguishing between UTP and CTP. The overlapping regions of the product feedback inhibitory and substrate sites recognize a common feature in both compounds, the triphosphate moiety. To differentiate isosteric substrate and product pyrimidine rings, an additional pocket far from the expected kinase/ligase catalytic site, specifically recognizes the cytosine and ribose portions of the product inhibitor.</text>
</comment>
<comment type="similarity">
    <text evidence="2 11">Belongs to the CTP synthase family.</text>
</comment>
<feature type="binding site" evidence="11">
    <location>
        <position position="141"/>
    </location>
    <ligand>
        <name>Mg(2+)</name>
        <dbReference type="ChEBI" id="CHEBI:18420"/>
    </ligand>
</feature>
<feature type="region of interest" description="Amidoligase domain" evidence="11">
    <location>
        <begin position="1"/>
        <end position="266"/>
    </location>
</feature>
<evidence type="ECO:0000256" key="9">
    <source>
        <dbReference type="ARBA" id="ARBA00022975"/>
    </source>
</evidence>
<evidence type="ECO:0000256" key="1">
    <source>
        <dbReference type="ARBA" id="ARBA00005171"/>
    </source>
</evidence>
<evidence type="ECO:0000259" key="12">
    <source>
        <dbReference type="Pfam" id="PF00117"/>
    </source>
</evidence>
<feature type="binding site" evidence="11">
    <location>
        <position position="223"/>
    </location>
    <ligand>
        <name>CTP</name>
        <dbReference type="ChEBI" id="CHEBI:37563"/>
        <note>allosteric inhibitor</note>
    </ligand>
</feature>
<dbReference type="InterPro" id="IPR029062">
    <property type="entry name" value="Class_I_gatase-like"/>
</dbReference>
<dbReference type="CDD" id="cd01746">
    <property type="entry name" value="GATase1_CTP_Synthase"/>
    <property type="match status" value="1"/>
</dbReference>
<evidence type="ECO:0000256" key="11">
    <source>
        <dbReference type="HAMAP-Rule" id="MF_01227"/>
    </source>
</evidence>
<feature type="binding site" evidence="11">
    <location>
        <begin position="148"/>
        <end position="150"/>
    </location>
    <ligand>
        <name>CTP</name>
        <dbReference type="ChEBI" id="CHEBI:37563"/>
        <note>allosteric inhibitor</note>
    </ligand>
</feature>
<feature type="binding site" evidence="11">
    <location>
        <begin position="14"/>
        <end position="19"/>
    </location>
    <ligand>
        <name>ATP</name>
        <dbReference type="ChEBI" id="CHEBI:30616"/>
    </ligand>
</feature>
<feature type="binding site" evidence="11">
    <location>
        <position position="241"/>
    </location>
    <ligand>
        <name>ATP</name>
        <dbReference type="ChEBI" id="CHEBI:30616"/>
    </ligand>
</feature>
<dbReference type="NCBIfam" id="TIGR00337">
    <property type="entry name" value="PyrG"/>
    <property type="match status" value="1"/>
</dbReference>
<dbReference type="InterPro" id="IPR033828">
    <property type="entry name" value="GATase1_CTP_Synthase"/>
</dbReference>
<feature type="binding site" evidence="11">
    <location>
        <position position="71"/>
    </location>
    <ligand>
        <name>ATP</name>
        <dbReference type="ChEBI" id="CHEBI:30616"/>
    </ligand>
</feature>